<evidence type="ECO:0000256" key="5">
    <source>
        <dbReference type="RuleBase" id="RU003465"/>
    </source>
</evidence>
<comment type="similarity">
    <text evidence="5">Belongs to the PP2C family.</text>
</comment>
<feature type="domain" description="PPM-type phosphatase" evidence="7">
    <location>
        <begin position="318"/>
        <end position="605"/>
    </location>
</feature>
<dbReference type="Proteomes" id="UP001230188">
    <property type="component" value="Unassembled WGS sequence"/>
</dbReference>
<keyword evidence="9" id="KW-1185">Reference proteome</keyword>
<feature type="compositionally biased region" description="Acidic residues" evidence="6">
    <location>
        <begin position="263"/>
        <end position="275"/>
    </location>
</feature>
<evidence type="ECO:0000313" key="8">
    <source>
        <dbReference type="EMBL" id="KAJ8608766.1"/>
    </source>
</evidence>
<evidence type="ECO:0000259" key="7">
    <source>
        <dbReference type="PROSITE" id="PS51746"/>
    </source>
</evidence>
<dbReference type="InterPro" id="IPR001932">
    <property type="entry name" value="PPM-type_phosphatase-like_dom"/>
</dbReference>
<dbReference type="GO" id="GO:0004722">
    <property type="term" value="F:protein serine/threonine phosphatase activity"/>
    <property type="evidence" value="ECO:0007669"/>
    <property type="project" value="InterPro"/>
</dbReference>
<evidence type="ECO:0000256" key="6">
    <source>
        <dbReference type="SAM" id="MobiDB-lite"/>
    </source>
</evidence>
<dbReference type="GO" id="GO:0046872">
    <property type="term" value="F:metal ion binding"/>
    <property type="evidence" value="ECO:0007669"/>
    <property type="project" value="UniProtKB-KW"/>
</dbReference>
<gene>
    <name evidence="8" type="ORF">CTAYLR_007813</name>
</gene>
<dbReference type="GO" id="GO:0016020">
    <property type="term" value="C:membrane"/>
    <property type="evidence" value="ECO:0007669"/>
    <property type="project" value="UniProtKB-SubCell"/>
</dbReference>
<dbReference type="InterPro" id="IPR000222">
    <property type="entry name" value="PP2C_BS"/>
</dbReference>
<keyword evidence="2" id="KW-0479">Metal-binding</keyword>
<dbReference type="PROSITE" id="PS01032">
    <property type="entry name" value="PPM_1"/>
    <property type="match status" value="1"/>
</dbReference>
<dbReference type="AlphaFoldDB" id="A0AAD7UJ66"/>
<feature type="region of interest" description="Disordered" evidence="6">
    <location>
        <begin position="153"/>
        <end position="220"/>
    </location>
</feature>
<sequence length="622" mass="66725">MDERFWLCAECGFQNLAGNSLVCELCGEERLLAAPTGDATAKKGETATVPSDDLEPTTKPEALGAPFTPVAEETETVSARMTPKPAVMTGDPGEAKTPDDDDEEPSPVVEPEEGFVDDDDAGDHHHQIDEDPRIAPPPVFVEESRVDVVEKGLISTAETVKTARGREDARRDDEDDEDDDESEGYHTARATPVLKPGDIRFDSENSKAERRLPGEIALDSAVGVADVDLDLLSGDATPTASHAKPIVEFNGEPAESSSPPRPEEEEEEDEEEEEERAPVLGKVPPKKEVKKEEEKSVGPRPARPVATIKTKALSYVASFAVASEQGRRRTMEDVYMVNGSIQDDPSKCYFAVFDGHAGSRAAEYCGQRLLDNITSTAAWRRGDMKEAMRYGIQRTEQSYLRAALSASPRWFDGTTAVVCVVTSNVATLGWVGDSRAILGRFADGSWSAASLTIDHKPTSAAEHERIVASGGTVGRSLKEANARNVTAAAGARCPVFCFGAHPAAPMRCYPGGLSLSRSIGDVTLKYHSIKCVIGDPEVVVHNFDLTTDRFVILGCDGIWDVLTNEQAVNIVASATAKKQDSAKALVRSASQAGSTDNMTVIVVRLARSPTSSRGAALVETAP</sequence>
<feature type="compositionally biased region" description="Basic and acidic residues" evidence="6">
    <location>
        <begin position="197"/>
        <end position="213"/>
    </location>
</feature>
<feature type="compositionally biased region" description="Basic and acidic residues" evidence="6">
    <location>
        <begin position="122"/>
        <end position="133"/>
    </location>
</feature>
<proteinExistence type="inferred from homology"/>
<keyword evidence="4 5" id="KW-0904">Protein phosphatase</keyword>
<evidence type="ECO:0000256" key="1">
    <source>
        <dbReference type="ARBA" id="ARBA00004170"/>
    </source>
</evidence>
<reference evidence="8" key="1">
    <citation type="submission" date="2023-01" db="EMBL/GenBank/DDBJ databases">
        <title>Metagenome sequencing of chrysophaentin producing Chrysophaeum taylorii.</title>
        <authorList>
            <person name="Davison J."/>
            <person name="Bewley C."/>
        </authorList>
    </citation>
    <scope>NUCLEOTIDE SEQUENCE</scope>
    <source>
        <strain evidence="8">NIES-1699</strain>
    </source>
</reference>
<dbReference type="CDD" id="cd00143">
    <property type="entry name" value="PP2Cc"/>
    <property type="match status" value="1"/>
</dbReference>
<evidence type="ECO:0000256" key="3">
    <source>
        <dbReference type="ARBA" id="ARBA00022801"/>
    </source>
</evidence>
<dbReference type="PANTHER" id="PTHR47992">
    <property type="entry name" value="PROTEIN PHOSPHATASE"/>
    <property type="match status" value="1"/>
</dbReference>
<keyword evidence="3 5" id="KW-0378">Hydrolase</keyword>
<comment type="subcellular location">
    <subcellularLocation>
        <location evidence="1">Membrane</location>
        <topology evidence="1">Peripheral membrane protein</topology>
    </subcellularLocation>
</comment>
<feature type="compositionally biased region" description="Acidic residues" evidence="6">
    <location>
        <begin position="99"/>
        <end position="121"/>
    </location>
</feature>
<feature type="region of interest" description="Disordered" evidence="6">
    <location>
        <begin position="34"/>
        <end position="139"/>
    </location>
</feature>
<feature type="region of interest" description="Disordered" evidence="6">
    <location>
        <begin position="236"/>
        <end position="303"/>
    </location>
</feature>
<evidence type="ECO:0000256" key="4">
    <source>
        <dbReference type="ARBA" id="ARBA00022912"/>
    </source>
</evidence>
<feature type="compositionally biased region" description="Acidic residues" evidence="6">
    <location>
        <begin position="173"/>
        <end position="182"/>
    </location>
</feature>
<dbReference type="Pfam" id="PF00481">
    <property type="entry name" value="PP2C"/>
    <property type="match status" value="1"/>
</dbReference>
<dbReference type="InterPro" id="IPR036457">
    <property type="entry name" value="PPM-type-like_dom_sf"/>
</dbReference>
<dbReference type="SMART" id="SM00332">
    <property type="entry name" value="PP2Cc"/>
    <property type="match status" value="1"/>
</dbReference>
<comment type="caution">
    <text evidence="8">The sequence shown here is derived from an EMBL/GenBank/DDBJ whole genome shotgun (WGS) entry which is preliminary data.</text>
</comment>
<name>A0AAD7UJ66_9STRA</name>
<dbReference type="PROSITE" id="PS51746">
    <property type="entry name" value="PPM_2"/>
    <property type="match status" value="1"/>
</dbReference>
<feature type="compositionally biased region" description="Basic and acidic residues" evidence="6">
    <location>
        <begin position="285"/>
        <end position="297"/>
    </location>
</feature>
<dbReference type="EMBL" id="JAQMWT010000161">
    <property type="protein sequence ID" value="KAJ8608766.1"/>
    <property type="molecule type" value="Genomic_DNA"/>
</dbReference>
<dbReference type="Gene3D" id="3.60.40.10">
    <property type="entry name" value="PPM-type phosphatase domain"/>
    <property type="match status" value="1"/>
</dbReference>
<dbReference type="InterPro" id="IPR015655">
    <property type="entry name" value="PP2C"/>
</dbReference>
<evidence type="ECO:0000256" key="2">
    <source>
        <dbReference type="ARBA" id="ARBA00022723"/>
    </source>
</evidence>
<evidence type="ECO:0000313" key="9">
    <source>
        <dbReference type="Proteomes" id="UP001230188"/>
    </source>
</evidence>
<dbReference type="SUPFAM" id="SSF81606">
    <property type="entry name" value="PP2C-like"/>
    <property type="match status" value="1"/>
</dbReference>
<protein>
    <recommendedName>
        <fullName evidence="7">PPM-type phosphatase domain-containing protein</fullName>
    </recommendedName>
</protein>
<organism evidence="8 9">
    <name type="scientific">Chrysophaeum taylorii</name>
    <dbReference type="NCBI Taxonomy" id="2483200"/>
    <lineage>
        <taxon>Eukaryota</taxon>
        <taxon>Sar</taxon>
        <taxon>Stramenopiles</taxon>
        <taxon>Ochrophyta</taxon>
        <taxon>Pelagophyceae</taxon>
        <taxon>Pelagomonadales</taxon>
        <taxon>Pelagomonadaceae</taxon>
        <taxon>Chrysophaeum</taxon>
    </lineage>
</organism>
<accession>A0AAD7UJ66</accession>